<protein>
    <submittedName>
        <fullName evidence="2">Uncharacterized protein</fullName>
    </submittedName>
</protein>
<organism evidence="2 3">
    <name type="scientific">Streblomastix strix</name>
    <dbReference type="NCBI Taxonomy" id="222440"/>
    <lineage>
        <taxon>Eukaryota</taxon>
        <taxon>Metamonada</taxon>
        <taxon>Preaxostyla</taxon>
        <taxon>Oxymonadida</taxon>
        <taxon>Streblomastigidae</taxon>
        <taxon>Streblomastix</taxon>
    </lineage>
</organism>
<accession>A0A5J4UZL8</accession>
<name>A0A5J4UZL8_9EUKA</name>
<feature type="compositionally biased region" description="Basic residues" evidence="1">
    <location>
        <begin position="1"/>
        <end position="12"/>
    </location>
</feature>
<feature type="compositionally biased region" description="Basic and acidic residues" evidence="1">
    <location>
        <begin position="13"/>
        <end position="25"/>
    </location>
</feature>
<reference evidence="2 3" key="1">
    <citation type="submission" date="2019-03" db="EMBL/GenBank/DDBJ databases">
        <title>Single cell metagenomics reveals metabolic interactions within the superorganism composed of flagellate Streblomastix strix and complex community of Bacteroidetes bacteria on its surface.</title>
        <authorList>
            <person name="Treitli S.C."/>
            <person name="Kolisko M."/>
            <person name="Husnik F."/>
            <person name="Keeling P."/>
            <person name="Hampl V."/>
        </authorList>
    </citation>
    <scope>NUCLEOTIDE SEQUENCE [LARGE SCALE GENOMIC DNA]</scope>
    <source>
        <strain evidence="2">ST1C</strain>
    </source>
</reference>
<evidence type="ECO:0000256" key="1">
    <source>
        <dbReference type="SAM" id="MobiDB-lite"/>
    </source>
</evidence>
<feature type="region of interest" description="Disordered" evidence="1">
    <location>
        <begin position="1"/>
        <end position="64"/>
    </location>
</feature>
<evidence type="ECO:0000313" key="2">
    <source>
        <dbReference type="EMBL" id="KAA6375663.1"/>
    </source>
</evidence>
<feature type="compositionally biased region" description="Polar residues" evidence="1">
    <location>
        <begin position="29"/>
        <end position="41"/>
    </location>
</feature>
<dbReference type="Proteomes" id="UP000324800">
    <property type="component" value="Unassembled WGS sequence"/>
</dbReference>
<dbReference type="EMBL" id="SNRW01011070">
    <property type="protein sequence ID" value="KAA6375663.1"/>
    <property type="molecule type" value="Genomic_DNA"/>
</dbReference>
<gene>
    <name evidence="2" type="ORF">EZS28_028809</name>
</gene>
<sequence>MPKKGKKSKSKKSRDDYELSDETGHRLGSQIQRMINANAAKNRSRQKQQDPESDSQWEDHMQNKKFRQVNYQRVRTEQLAKIPQLMRQRGLKLKKGITQAEQQVIEDEIRRMDPTITAAEAHGGVFAISNPAARRRIYTEGFPNSLLQELYETNIRINNEGKLVGEKYMENSQRYDENINSRLAQASMNLGSNQLVITPEQQLNEQMNEGSPRQKQFLNRQLDIDFANQQQASDLGQSSVLDEPPEITIAQERLSEQQQRQIESDIISSVNLNTVYDIGALDWGRPPINDIYGRKPFETYDTGYKYDQFGNPIAYMKKPSIPIGKKGNIMKRNYIPTSQLLQTAKAQADLHSKLTKSAKIAKKK</sequence>
<comment type="caution">
    <text evidence="2">The sequence shown here is derived from an EMBL/GenBank/DDBJ whole genome shotgun (WGS) entry which is preliminary data.</text>
</comment>
<evidence type="ECO:0000313" key="3">
    <source>
        <dbReference type="Proteomes" id="UP000324800"/>
    </source>
</evidence>
<proteinExistence type="predicted"/>
<dbReference type="AlphaFoldDB" id="A0A5J4UZL8"/>